<keyword evidence="14" id="KW-1185">Reference proteome</keyword>
<feature type="transmembrane region" description="Helical" evidence="12">
    <location>
        <begin position="333"/>
        <end position="358"/>
    </location>
</feature>
<evidence type="ECO:0000256" key="8">
    <source>
        <dbReference type="ARBA" id="ARBA00022982"/>
    </source>
</evidence>
<keyword evidence="3" id="KW-0813">Transport</keyword>
<dbReference type="OrthoDB" id="9776710at2"/>
<comment type="subcellular location">
    <subcellularLocation>
        <location evidence="1">Cell membrane</location>
        <topology evidence="1">Multi-pass membrane protein</topology>
    </subcellularLocation>
</comment>
<dbReference type="Proteomes" id="UP000319941">
    <property type="component" value="Unassembled WGS sequence"/>
</dbReference>
<dbReference type="RefSeq" id="WP_024951693.1">
    <property type="nucleotide sequence ID" value="NZ_CAWOWR010000001.1"/>
</dbReference>
<evidence type="ECO:0000256" key="4">
    <source>
        <dbReference type="ARBA" id="ARBA00022475"/>
    </source>
</evidence>
<evidence type="ECO:0000256" key="6">
    <source>
        <dbReference type="ARBA" id="ARBA00022692"/>
    </source>
</evidence>
<comment type="similarity">
    <text evidence="2">Belongs to the cytochrome ubiquinol oxidase subunit 2 family.</text>
</comment>
<dbReference type="EMBL" id="VNFH01000001">
    <property type="protein sequence ID" value="TVU73554.1"/>
    <property type="molecule type" value="Genomic_DNA"/>
</dbReference>
<feature type="transmembrane region" description="Helical" evidence="12">
    <location>
        <begin position="123"/>
        <end position="142"/>
    </location>
</feature>
<keyword evidence="7" id="KW-0479">Metal-binding</keyword>
<protein>
    <submittedName>
        <fullName evidence="13">Cytochrome d ubiquinol oxidase subunit II</fullName>
    </submittedName>
</protein>
<dbReference type="GO" id="GO:0070069">
    <property type="term" value="C:cytochrome complex"/>
    <property type="evidence" value="ECO:0007669"/>
    <property type="project" value="TreeGrafter"/>
</dbReference>
<evidence type="ECO:0000256" key="3">
    <source>
        <dbReference type="ARBA" id="ARBA00022448"/>
    </source>
</evidence>
<dbReference type="STRING" id="553385.GCA_000591415_01518"/>
<dbReference type="NCBIfam" id="TIGR00203">
    <property type="entry name" value="cydB"/>
    <property type="match status" value="1"/>
</dbReference>
<evidence type="ECO:0000256" key="12">
    <source>
        <dbReference type="SAM" id="Phobius"/>
    </source>
</evidence>
<dbReference type="GO" id="GO:0019646">
    <property type="term" value="P:aerobic electron transport chain"/>
    <property type="evidence" value="ECO:0007669"/>
    <property type="project" value="TreeGrafter"/>
</dbReference>
<dbReference type="GO" id="GO:0016682">
    <property type="term" value="F:oxidoreductase activity, acting on diphenols and related substances as donors, oxygen as acceptor"/>
    <property type="evidence" value="ECO:0007669"/>
    <property type="project" value="TreeGrafter"/>
</dbReference>
<keyword evidence="4" id="KW-1003">Cell membrane</keyword>
<feature type="transmembrane region" description="Helical" evidence="12">
    <location>
        <begin position="84"/>
        <end position="102"/>
    </location>
</feature>
<dbReference type="PANTHER" id="PTHR43141">
    <property type="entry name" value="CYTOCHROME BD2 SUBUNIT II"/>
    <property type="match status" value="1"/>
</dbReference>
<dbReference type="Pfam" id="PF02322">
    <property type="entry name" value="Cyt_bd_oxida_II"/>
    <property type="match status" value="1"/>
</dbReference>
<evidence type="ECO:0000256" key="11">
    <source>
        <dbReference type="ARBA" id="ARBA00023136"/>
    </source>
</evidence>
<dbReference type="GO" id="GO:0005886">
    <property type="term" value="C:plasma membrane"/>
    <property type="evidence" value="ECO:0007669"/>
    <property type="project" value="UniProtKB-SubCell"/>
</dbReference>
<feature type="transmembrane region" description="Helical" evidence="12">
    <location>
        <begin position="12"/>
        <end position="39"/>
    </location>
</feature>
<dbReference type="GO" id="GO:0009055">
    <property type="term" value="F:electron transfer activity"/>
    <property type="evidence" value="ECO:0007669"/>
    <property type="project" value="TreeGrafter"/>
</dbReference>
<evidence type="ECO:0000313" key="14">
    <source>
        <dbReference type="Proteomes" id="UP000319941"/>
    </source>
</evidence>
<evidence type="ECO:0000256" key="10">
    <source>
        <dbReference type="ARBA" id="ARBA00023004"/>
    </source>
</evidence>
<evidence type="ECO:0000313" key="13">
    <source>
        <dbReference type="EMBL" id="TVU73554.1"/>
    </source>
</evidence>
<dbReference type="AlphaFoldDB" id="A0A558HWR4"/>
<proteinExistence type="inferred from homology"/>
<feature type="transmembrane region" description="Helical" evidence="12">
    <location>
        <begin position="262"/>
        <end position="282"/>
    </location>
</feature>
<feature type="transmembrane region" description="Helical" evidence="12">
    <location>
        <begin position="289"/>
        <end position="313"/>
    </location>
</feature>
<sequence>MWDYEILKLFWWVAVGLLLIGFVITDGMDMGAAMLMPLVSRSDSERRVVINTLAPHWDGNQVWLVTAIGAVFAVWPVVYGAVFSSFYFAMLTILFSLFFRPLGFDYRSKLESTQWRAWWDRGIVAGSLIPTMFFGLIFGNLLQGIPLEVDQYMRASYTGSYLGLFNPFALLCAALSISMVMLHGGTWLVARADDVIAARSARLVQPLGLLTLGLFGLGGLWVWLSGMGYGIEQMGDTGSALQLLDKQVGPGSWLDVYSKEPLTLLAPASAVVGVLAAMLLAAKRKGGAAFTASSLGTGGVVATAGISMFPFIVPSSRMGEASLTLWDAVSSELTLSIVTVAGVVMVPTIILYTTWCYVKMWRRVTVDHIDSSGHSLY</sequence>
<evidence type="ECO:0000256" key="2">
    <source>
        <dbReference type="ARBA" id="ARBA00007543"/>
    </source>
</evidence>
<name>A0A558HWR4_9GAMM</name>
<evidence type="ECO:0000256" key="5">
    <source>
        <dbReference type="ARBA" id="ARBA00022617"/>
    </source>
</evidence>
<keyword evidence="6 12" id="KW-0812">Transmembrane</keyword>
<feature type="transmembrane region" description="Helical" evidence="12">
    <location>
        <begin position="203"/>
        <end position="224"/>
    </location>
</feature>
<keyword evidence="11 12" id="KW-0472">Membrane</keyword>
<dbReference type="GO" id="GO:0046872">
    <property type="term" value="F:metal ion binding"/>
    <property type="evidence" value="ECO:0007669"/>
    <property type="project" value="UniProtKB-KW"/>
</dbReference>
<dbReference type="PANTHER" id="PTHR43141:SF5">
    <property type="entry name" value="CYTOCHROME BD-I UBIQUINOL OXIDASE SUBUNIT 2"/>
    <property type="match status" value="1"/>
</dbReference>
<accession>A0A558HWR4</accession>
<gene>
    <name evidence="13" type="primary">cydB</name>
    <name evidence="13" type="ORF">FQP86_00260</name>
</gene>
<keyword evidence="10" id="KW-0408">Iron</keyword>
<keyword evidence="9 12" id="KW-1133">Transmembrane helix</keyword>
<comment type="caution">
    <text evidence="13">The sequence shown here is derived from an EMBL/GenBank/DDBJ whole genome shotgun (WGS) entry which is preliminary data.</text>
</comment>
<keyword evidence="8" id="KW-0249">Electron transport</keyword>
<dbReference type="PIRSF" id="PIRSF000267">
    <property type="entry name" value="Cyt_oxidse_sub2"/>
    <property type="match status" value="1"/>
</dbReference>
<reference evidence="13 14" key="1">
    <citation type="submission" date="2019-07" db="EMBL/GenBank/DDBJ databases">
        <title>Diversity of Bacteria from Kongsfjorden, Arctic.</title>
        <authorList>
            <person name="Yu Y."/>
        </authorList>
    </citation>
    <scope>NUCLEOTIDE SEQUENCE [LARGE SCALE GENOMIC DNA]</scope>
    <source>
        <strain evidence="13 14">SM1923</strain>
    </source>
</reference>
<feature type="transmembrane region" description="Helical" evidence="12">
    <location>
        <begin position="162"/>
        <end position="182"/>
    </location>
</feature>
<keyword evidence="5" id="KW-0349">Heme</keyword>
<evidence type="ECO:0000256" key="9">
    <source>
        <dbReference type="ARBA" id="ARBA00022989"/>
    </source>
</evidence>
<evidence type="ECO:0000256" key="1">
    <source>
        <dbReference type="ARBA" id="ARBA00004651"/>
    </source>
</evidence>
<evidence type="ECO:0000256" key="7">
    <source>
        <dbReference type="ARBA" id="ARBA00022723"/>
    </source>
</evidence>
<organism evidence="13 14">
    <name type="scientific">Cobetia crustatorum</name>
    <dbReference type="NCBI Taxonomy" id="553385"/>
    <lineage>
        <taxon>Bacteria</taxon>
        <taxon>Pseudomonadati</taxon>
        <taxon>Pseudomonadota</taxon>
        <taxon>Gammaproteobacteria</taxon>
        <taxon>Oceanospirillales</taxon>
        <taxon>Halomonadaceae</taxon>
        <taxon>Cobetia</taxon>
    </lineage>
</organism>
<dbReference type="InterPro" id="IPR003317">
    <property type="entry name" value="Cyt-d_oxidase_su2"/>
</dbReference>